<proteinExistence type="predicted"/>
<keyword evidence="3 5" id="KW-1133">Transmembrane helix</keyword>
<evidence type="ECO:0000313" key="6">
    <source>
        <dbReference type="EMBL" id="MDD9206786.1"/>
    </source>
</evidence>
<keyword evidence="7" id="KW-1185">Reference proteome</keyword>
<accession>A0ABT5U0X3</accession>
<name>A0ABT5U0X3_9MICO</name>
<protein>
    <submittedName>
        <fullName evidence="6">MFS transporter</fullName>
    </submittedName>
</protein>
<dbReference type="InterPro" id="IPR036259">
    <property type="entry name" value="MFS_trans_sf"/>
</dbReference>
<keyword evidence="2 5" id="KW-0812">Transmembrane</keyword>
<dbReference type="Gene3D" id="1.20.1250.20">
    <property type="entry name" value="MFS general substrate transporter like domains"/>
    <property type="match status" value="1"/>
</dbReference>
<evidence type="ECO:0000256" key="3">
    <source>
        <dbReference type="ARBA" id="ARBA00022989"/>
    </source>
</evidence>
<evidence type="ECO:0000313" key="7">
    <source>
        <dbReference type="Proteomes" id="UP001165561"/>
    </source>
</evidence>
<comment type="subcellular location">
    <subcellularLocation>
        <location evidence="1">Membrane</location>
    </subcellularLocation>
</comment>
<dbReference type="Proteomes" id="UP001165561">
    <property type="component" value="Unassembled WGS sequence"/>
</dbReference>
<feature type="non-terminal residue" evidence="6">
    <location>
        <position position="1"/>
    </location>
</feature>
<dbReference type="EMBL" id="JARACI010000974">
    <property type="protein sequence ID" value="MDD9206786.1"/>
    <property type="molecule type" value="Genomic_DNA"/>
</dbReference>
<feature type="transmembrane region" description="Helical" evidence="5">
    <location>
        <begin position="6"/>
        <end position="23"/>
    </location>
</feature>
<reference evidence="6" key="1">
    <citation type="submission" date="2023-02" db="EMBL/GenBank/DDBJ databases">
        <title>Georgenia sp.10Sc9-8, isolated from a soil sample collected from the Taklamakan desert.</title>
        <authorList>
            <person name="Liu S."/>
        </authorList>
    </citation>
    <scope>NUCLEOTIDE SEQUENCE</scope>
    <source>
        <strain evidence="6">10Sc9-8</strain>
    </source>
</reference>
<organism evidence="6 7">
    <name type="scientific">Georgenia halotolerans</name>
    <dbReference type="NCBI Taxonomy" id="3028317"/>
    <lineage>
        <taxon>Bacteria</taxon>
        <taxon>Bacillati</taxon>
        <taxon>Actinomycetota</taxon>
        <taxon>Actinomycetes</taxon>
        <taxon>Micrococcales</taxon>
        <taxon>Bogoriellaceae</taxon>
        <taxon>Georgenia</taxon>
    </lineage>
</organism>
<evidence type="ECO:0000256" key="4">
    <source>
        <dbReference type="ARBA" id="ARBA00023136"/>
    </source>
</evidence>
<evidence type="ECO:0000256" key="1">
    <source>
        <dbReference type="ARBA" id="ARBA00004370"/>
    </source>
</evidence>
<gene>
    <name evidence="6" type="ORF">PU560_09945</name>
</gene>
<sequence>TVAYGIYAAFALLSYLFVLRRVPETKGRELEEMGDQGYEKSAKT</sequence>
<dbReference type="InterPro" id="IPR005828">
    <property type="entry name" value="MFS_sugar_transport-like"/>
</dbReference>
<evidence type="ECO:0000256" key="2">
    <source>
        <dbReference type="ARBA" id="ARBA00022692"/>
    </source>
</evidence>
<keyword evidence="4 5" id="KW-0472">Membrane</keyword>
<dbReference type="Pfam" id="PF00083">
    <property type="entry name" value="Sugar_tr"/>
    <property type="match status" value="1"/>
</dbReference>
<comment type="caution">
    <text evidence="6">The sequence shown here is derived from an EMBL/GenBank/DDBJ whole genome shotgun (WGS) entry which is preliminary data.</text>
</comment>
<evidence type="ECO:0000256" key="5">
    <source>
        <dbReference type="SAM" id="Phobius"/>
    </source>
</evidence>